<organism evidence="2 3">
    <name type="scientific">Hydrogenophaga crocea</name>
    <dbReference type="NCBI Taxonomy" id="2716225"/>
    <lineage>
        <taxon>Bacteria</taxon>
        <taxon>Pseudomonadati</taxon>
        <taxon>Pseudomonadota</taxon>
        <taxon>Betaproteobacteria</taxon>
        <taxon>Burkholderiales</taxon>
        <taxon>Comamonadaceae</taxon>
        <taxon>Hydrogenophaga</taxon>
    </lineage>
</organism>
<dbReference type="EMBL" id="CP049989">
    <property type="protein sequence ID" value="QIM53482.1"/>
    <property type="molecule type" value="Genomic_DNA"/>
</dbReference>
<gene>
    <name evidence="2" type="ORF">G9Q37_15630</name>
</gene>
<protein>
    <submittedName>
        <fullName evidence="2">TolC family protein</fullName>
    </submittedName>
</protein>
<keyword evidence="3" id="KW-1185">Reference proteome</keyword>
<reference evidence="2 3" key="1">
    <citation type="submission" date="2020-03" db="EMBL/GenBank/DDBJ databases">
        <title>Hydrogenophaga sp. nov. isolated from cyanobacterial mat.</title>
        <authorList>
            <person name="Thorat V."/>
            <person name="Kirdat K."/>
            <person name="Tiwarekar B."/>
            <person name="Costa E.D."/>
            <person name="Yadav A."/>
        </authorList>
    </citation>
    <scope>NUCLEOTIDE SEQUENCE [LARGE SCALE GENOMIC DNA]</scope>
    <source>
        <strain evidence="2 3">BA0156</strain>
    </source>
</reference>
<dbReference type="SUPFAM" id="SSF56954">
    <property type="entry name" value="Outer membrane efflux proteins (OEP)"/>
    <property type="match status" value="1"/>
</dbReference>
<dbReference type="RefSeq" id="WP_070400927.1">
    <property type="nucleotide sequence ID" value="NZ_CP049989.1"/>
</dbReference>
<proteinExistence type="predicted"/>
<keyword evidence="1" id="KW-0732">Signal</keyword>
<evidence type="ECO:0000313" key="3">
    <source>
        <dbReference type="Proteomes" id="UP000503162"/>
    </source>
</evidence>
<dbReference type="KEGG" id="hcz:G9Q37_15630"/>
<evidence type="ECO:0000313" key="2">
    <source>
        <dbReference type="EMBL" id="QIM53482.1"/>
    </source>
</evidence>
<dbReference type="Proteomes" id="UP000503162">
    <property type="component" value="Chromosome"/>
</dbReference>
<sequence length="357" mass="38855">MVLLAAMASAGLVAAQSTAAEQASDWRSANDAVGQFKRGHADILKWEAQNAPAPVAEPKLEPGFPLPTMESVVRAAWKPHLELRSVMSRLGQENADRIATGQWLDVDARHQRRVGGFDELLDVAVDARKAWLSAVAAKQALRLQQESLDAAQAATELGRRMVKVGNWSAYQQSRVELGLSAEKTALLQARVAAAQSEQALLKLLRLNGVYQRLDLPDTLPDLPKDLPSGERLNAELREISAQLPVVNQTKAKTNFDLAVGAWEATLGVARAYRNEVMTQRNLIVDESVLQYNGMLKSVWELLSEVQARAQAQRNTVNAVRDYWFAETDLLWVLQGGEPTSFVTPGAPAGEGAAAAGH</sequence>
<name>A0A6G8IJR6_9BURK</name>
<feature type="signal peptide" evidence="1">
    <location>
        <begin position="1"/>
        <end position="19"/>
    </location>
</feature>
<dbReference type="AlphaFoldDB" id="A0A6G8IJR6"/>
<dbReference type="Gene3D" id="1.20.1600.10">
    <property type="entry name" value="Outer membrane efflux proteins (OEP)"/>
    <property type="match status" value="1"/>
</dbReference>
<evidence type="ECO:0000256" key="1">
    <source>
        <dbReference type="SAM" id="SignalP"/>
    </source>
</evidence>
<accession>A0A6G8IJR6</accession>
<feature type="chain" id="PRO_5026209467" evidence="1">
    <location>
        <begin position="20"/>
        <end position="357"/>
    </location>
</feature>